<evidence type="ECO:0000313" key="2">
    <source>
        <dbReference type="Proteomes" id="UP000017396"/>
    </source>
</evidence>
<gene>
    <name evidence="1" type="ORF">GKIL_2984</name>
</gene>
<evidence type="ECO:0000313" key="1">
    <source>
        <dbReference type="EMBL" id="AGY59230.1"/>
    </source>
</evidence>
<sequence length="275" mass="30997">MLAALWNKRKQPQLIQKQNALPYGYRSTVMPTYVRQKFGAVLLRWGATAIRGDLTAKKAHISTFIELVNELPQQTNLLEEAFDRIAFMLTEYLQARSPIITIPSASRSQQVLTAMLNQPSGGRVQQGLVYALVKTLYDEPLRTLVRTKPVFAGDRQSGQLGDVEVIDIPSGKIITAVEVKAQKLDQLTYDDVVRTHSAQDRAYLLLILVEAIKARIVSNDDSVFIIRLPDFCYTILAEIIIHKKLSAEEAIHQVLVIYNDFCDNIQKDSTLRIDS</sequence>
<dbReference type="HOGENOM" id="CLU_1011065_0_0_3"/>
<keyword evidence="2" id="KW-1185">Reference proteome</keyword>
<name>U5QNH7_GLOK1</name>
<reference evidence="1 2" key="1">
    <citation type="journal article" date="2013" name="PLoS ONE">
        <title>Cultivation and Complete Genome Sequencing of Gloeobacter kilaueensis sp. nov., from a Lava Cave in Kilauea Caldera, Hawai'i.</title>
        <authorList>
            <person name="Saw J.H."/>
            <person name="Schatz M."/>
            <person name="Brown M.V."/>
            <person name="Kunkel D.D."/>
            <person name="Foster J.S."/>
            <person name="Shick H."/>
            <person name="Christensen S."/>
            <person name="Hou S."/>
            <person name="Wan X."/>
            <person name="Donachie S.P."/>
        </authorList>
    </citation>
    <scope>NUCLEOTIDE SEQUENCE [LARGE SCALE GENOMIC DNA]</scope>
    <source>
        <strain evidence="2">JS</strain>
    </source>
</reference>
<dbReference type="EMBL" id="CP003587">
    <property type="protein sequence ID" value="AGY59230.1"/>
    <property type="molecule type" value="Genomic_DNA"/>
</dbReference>
<dbReference type="KEGG" id="glj:GKIL_2984"/>
<organism evidence="1 2">
    <name type="scientific">Gloeobacter kilaueensis (strain ATCC BAA-2537 / CCAP 1431/1 / ULC 316 / JS1)</name>
    <dbReference type="NCBI Taxonomy" id="1183438"/>
    <lineage>
        <taxon>Bacteria</taxon>
        <taxon>Bacillati</taxon>
        <taxon>Cyanobacteriota</taxon>
        <taxon>Cyanophyceae</taxon>
        <taxon>Gloeobacterales</taxon>
        <taxon>Gloeobacteraceae</taxon>
        <taxon>Gloeobacter</taxon>
    </lineage>
</organism>
<dbReference type="STRING" id="1183438.GKIL_2984"/>
<accession>U5QNH7</accession>
<protein>
    <submittedName>
        <fullName evidence="1">Uncharacterized protein</fullName>
    </submittedName>
</protein>
<dbReference type="AlphaFoldDB" id="U5QNH7"/>
<dbReference type="Proteomes" id="UP000017396">
    <property type="component" value="Chromosome"/>
</dbReference>
<proteinExistence type="predicted"/>